<evidence type="ECO:0000313" key="6">
    <source>
        <dbReference type="Proteomes" id="UP000031246"/>
    </source>
</evidence>
<dbReference type="Pfam" id="PF14905">
    <property type="entry name" value="OMP_b-brl_3"/>
    <property type="match status" value="1"/>
</dbReference>
<dbReference type="Gene3D" id="2.60.40.1120">
    <property type="entry name" value="Carboxypeptidase-like, regulatory domain"/>
    <property type="match status" value="1"/>
</dbReference>
<dbReference type="Gene3D" id="2.40.170.20">
    <property type="entry name" value="TonB-dependent receptor, beta-barrel domain"/>
    <property type="match status" value="1"/>
</dbReference>
<reference evidence="5 6" key="1">
    <citation type="submission" date="2014-10" db="EMBL/GenBank/DDBJ databases">
        <title>Pedobacter Kyungheensis.</title>
        <authorList>
            <person name="Anderson B.M."/>
            <person name="Newman J.D."/>
        </authorList>
    </citation>
    <scope>NUCLEOTIDE SEQUENCE [LARGE SCALE GENOMIC DNA]</scope>
    <source>
        <strain evidence="5 6">KACC 16221</strain>
    </source>
</reference>
<comment type="caution">
    <text evidence="5">The sequence shown here is derived from an EMBL/GenBank/DDBJ whole genome shotgun (WGS) entry which is preliminary data.</text>
</comment>
<dbReference type="PANTHER" id="PTHR40980">
    <property type="entry name" value="PLUG DOMAIN-CONTAINING PROTEIN"/>
    <property type="match status" value="1"/>
</dbReference>
<protein>
    <recommendedName>
        <fullName evidence="4">Outer membrane protein beta-barrel domain-containing protein</fullName>
    </recommendedName>
</protein>
<comment type="subcellular location">
    <subcellularLocation>
        <location evidence="1">Cell outer membrane</location>
    </subcellularLocation>
</comment>
<sequence length="790" mass="88771">MLFFSVLISHAQEKIKLQGLVKDSVTQEIIAYATVSLFKKDDPKLLVVNTFSDNKGQFVLNSDTGNYVLAIDVMGYNRLTRNIKVYRGMLAELGAFLIKPSANQLQQVTITGQKPLIEQDKDKLVYNVEQDPAAKGESLTEVFRKIPMLSVDGEGNVRLNGQGNFKVLLNGRETAMFAQSVKDALNGFPGAVVSKIEVITSPSAKYDAEGIGGLINIITKKAIFGYNGYLGLHYSSINYSANTNLSFRKGKFAVTATYFLSGNHNNKAQVTSETLPLQAAAYKRRFLEGERITNRFSNSGIFEMSYNIDTLQTIVLYANVDGGNNKNRFTQNITTSFVDKLEQMDFFTQNVKNNFPSYGLGSDFIRKFKGNPDKELSFRFNGQFNRNDGLNTSKLDMASADLFRQNDSYSKNREYTLQTDFIQPFTKSLKLETGAKFIFRDADADYLSLSRTDESLPFEPDYSNSDSFAYKQQVYSGYSSLSFALHKVNFRTGLRLEYTKVEGDFFSSKTTVKKDYTILIPDFSMNTKISKNYTIIFGYNKRLQRPYINALNPFINNNDPLNISFGNPDLDAQTIHNLSFQNRLASGNNFIALALNASYSGNMIVQYTTFNENNGVSTTQYGNTGRNRELSAMFTSAISLKKLNCGVYTTVRYNKIENTVVLTQHEEGFSGQVGGFFFYKPVKSFSLSGSGGISRLPYSLMNTLKANPYYQVNLGYKFFNDKLSTTVNFNNFFSKSLTNRSYTEDVNFTTNSTTTIPFRVVFVGATYNFGKLKENLSKKKGVNNDDLINN</sequence>
<evidence type="ECO:0000313" key="5">
    <source>
        <dbReference type="EMBL" id="KIA95544.1"/>
    </source>
</evidence>
<dbReference type="InterPro" id="IPR008969">
    <property type="entry name" value="CarboxyPept-like_regulatory"/>
</dbReference>
<evidence type="ECO:0000256" key="1">
    <source>
        <dbReference type="ARBA" id="ARBA00004442"/>
    </source>
</evidence>
<keyword evidence="6" id="KW-1185">Reference proteome</keyword>
<keyword evidence="3" id="KW-0998">Cell outer membrane</keyword>
<keyword evidence="2" id="KW-0472">Membrane</keyword>
<dbReference type="Proteomes" id="UP000031246">
    <property type="component" value="Unassembled WGS sequence"/>
</dbReference>
<dbReference type="SUPFAM" id="SSF56935">
    <property type="entry name" value="Porins"/>
    <property type="match status" value="1"/>
</dbReference>
<dbReference type="InterPro" id="IPR036942">
    <property type="entry name" value="Beta-barrel_TonB_sf"/>
</dbReference>
<feature type="domain" description="Outer membrane protein beta-barrel" evidence="4">
    <location>
        <begin position="371"/>
        <end position="767"/>
    </location>
</feature>
<evidence type="ECO:0000259" key="4">
    <source>
        <dbReference type="Pfam" id="PF14905"/>
    </source>
</evidence>
<dbReference type="Gene3D" id="2.170.130.10">
    <property type="entry name" value="TonB-dependent receptor, plug domain"/>
    <property type="match status" value="1"/>
</dbReference>
<organism evidence="5 6">
    <name type="scientific">Pedobacter kyungheensis</name>
    <dbReference type="NCBI Taxonomy" id="1069985"/>
    <lineage>
        <taxon>Bacteria</taxon>
        <taxon>Pseudomonadati</taxon>
        <taxon>Bacteroidota</taxon>
        <taxon>Sphingobacteriia</taxon>
        <taxon>Sphingobacteriales</taxon>
        <taxon>Sphingobacteriaceae</taxon>
        <taxon>Pedobacter</taxon>
    </lineage>
</organism>
<dbReference type="AlphaFoldDB" id="A0A0C1G624"/>
<dbReference type="InterPro" id="IPR041700">
    <property type="entry name" value="OMP_b-brl_3"/>
</dbReference>
<dbReference type="SUPFAM" id="SSF49464">
    <property type="entry name" value="Carboxypeptidase regulatory domain-like"/>
    <property type="match status" value="1"/>
</dbReference>
<dbReference type="GO" id="GO:0009279">
    <property type="term" value="C:cell outer membrane"/>
    <property type="evidence" value="ECO:0007669"/>
    <property type="project" value="UniProtKB-SubCell"/>
</dbReference>
<dbReference type="PANTHER" id="PTHR40980:SF4">
    <property type="entry name" value="TONB-DEPENDENT RECEPTOR-LIKE BETA-BARREL DOMAIN-CONTAINING PROTEIN"/>
    <property type="match status" value="1"/>
</dbReference>
<accession>A0A0C1G624</accession>
<dbReference type="EMBL" id="JSYN01000005">
    <property type="protein sequence ID" value="KIA95544.1"/>
    <property type="molecule type" value="Genomic_DNA"/>
</dbReference>
<evidence type="ECO:0000256" key="2">
    <source>
        <dbReference type="ARBA" id="ARBA00023136"/>
    </source>
</evidence>
<evidence type="ECO:0000256" key="3">
    <source>
        <dbReference type="ARBA" id="ARBA00023237"/>
    </source>
</evidence>
<gene>
    <name evidence="5" type="ORF">OC25_06855</name>
</gene>
<name>A0A0C1G624_9SPHI</name>
<proteinExistence type="predicted"/>
<dbReference type="InterPro" id="IPR037066">
    <property type="entry name" value="Plug_dom_sf"/>
</dbReference>